<dbReference type="EMBL" id="CP074371">
    <property type="protein sequence ID" value="QVI25063.1"/>
    <property type="molecule type" value="Genomic_DNA"/>
</dbReference>
<dbReference type="SUPFAM" id="SSF88946">
    <property type="entry name" value="Sigma2 domain of RNA polymerase sigma factors"/>
    <property type="match status" value="1"/>
</dbReference>
<reference evidence="8 9" key="1">
    <citation type="submission" date="2021-04" db="EMBL/GenBank/DDBJ databases">
        <title>Nocardia tengchongensis.</title>
        <authorList>
            <person name="Zhuang k."/>
            <person name="Ran Y."/>
            <person name="Li W."/>
        </authorList>
    </citation>
    <scope>NUCLEOTIDE SEQUENCE [LARGE SCALE GENOMIC DNA]</scope>
    <source>
        <strain evidence="8 9">CFH S0057</strain>
    </source>
</reference>
<evidence type="ECO:0000256" key="1">
    <source>
        <dbReference type="ARBA" id="ARBA00023015"/>
    </source>
</evidence>
<dbReference type="InterPro" id="IPR007627">
    <property type="entry name" value="RNA_pol_sigma70_r2"/>
</dbReference>
<dbReference type="InterPro" id="IPR007624">
    <property type="entry name" value="RNA_pol_sigma70_r3"/>
</dbReference>
<evidence type="ECO:0000313" key="9">
    <source>
        <dbReference type="Proteomes" id="UP000683310"/>
    </source>
</evidence>
<proteinExistence type="predicted"/>
<dbReference type="InterPro" id="IPR014284">
    <property type="entry name" value="RNA_pol_sigma-70_dom"/>
</dbReference>
<protein>
    <submittedName>
        <fullName evidence="8">SigB/SigF/SigG family RNA polymerase sigma factor</fullName>
    </submittedName>
</protein>
<keyword evidence="3" id="KW-0238">DNA-binding</keyword>
<feature type="domain" description="RNA polymerase sigma-70 region 4" evidence="7">
    <location>
        <begin position="216"/>
        <end position="265"/>
    </location>
</feature>
<dbReference type="InterPro" id="IPR013324">
    <property type="entry name" value="RNA_pol_sigma_r3/r4-like"/>
</dbReference>
<dbReference type="Gene3D" id="1.20.120.1810">
    <property type="match status" value="1"/>
</dbReference>
<dbReference type="InterPro" id="IPR036388">
    <property type="entry name" value="WH-like_DNA-bd_sf"/>
</dbReference>
<keyword evidence="1" id="KW-0805">Transcription regulation</keyword>
<dbReference type="Pfam" id="PF04545">
    <property type="entry name" value="Sigma70_r4"/>
    <property type="match status" value="1"/>
</dbReference>
<dbReference type="Pfam" id="PF04542">
    <property type="entry name" value="Sigma70_r2"/>
    <property type="match status" value="1"/>
</dbReference>
<dbReference type="InterPro" id="IPR007630">
    <property type="entry name" value="RNA_pol_sigma70_r4"/>
</dbReference>
<dbReference type="InterPro" id="IPR014322">
    <property type="entry name" value="RNA_pol_sigma-B/F/G"/>
</dbReference>
<evidence type="ECO:0000313" key="8">
    <source>
        <dbReference type="EMBL" id="QVI25063.1"/>
    </source>
</evidence>
<evidence type="ECO:0000256" key="4">
    <source>
        <dbReference type="ARBA" id="ARBA00023163"/>
    </source>
</evidence>
<dbReference type="CDD" id="cd06171">
    <property type="entry name" value="Sigma70_r4"/>
    <property type="match status" value="1"/>
</dbReference>
<organism evidence="8 9">
    <name type="scientific">Nocardia tengchongensis</name>
    <dbReference type="NCBI Taxonomy" id="2055889"/>
    <lineage>
        <taxon>Bacteria</taxon>
        <taxon>Bacillati</taxon>
        <taxon>Actinomycetota</taxon>
        <taxon>Actinomycetes</taxon>
        <taxon>Mycobacteriales</taxon>
        <taxon>Nocardiaceae</taxon>
        <taxon>Nocardia</taxon>
    </lineage>
</organism>
<dbReference type="InterPro" id="IPR000943">
    <property type="entry name" value="RNA_pol_sigma70"/>
</dbReference>
<dbReference type="Gene3D" id="1.10.10.10">
    <property type="entry name" value="Winged helix-like DNA-binding domain superfamily/Winged helix DNA-binding domain"/>
    <property type="match status" value="2"/>
</dbReference>
<dbReference type="Pfam" id="PF04539">
    <property type="entry name" value="Sigma70_r3"/>
    <property type="match status" value="1"/>
</dbReference>
<gene>
    <name evidence="8" type="ORF">KHQ06_22475</name>
</gene>
<evidence type="ECO:0000259" key="7">
    <source>
        <dbReference type="Pfam" id="PF04545"/>
    </source>
</evidence>
<evidence type="ECO:0000259" key="6">
    <source>
        <dbReference type="Pfam" id="PF04542"/>
    </source>
</evidence>
<dbReference type="NCBIfam" id="TIGR02937">
    <property type="entry name" value="sigma70-ECF"/>
    <property type="match status" value="1"/>
</dbReference>
<name>A0ABX8CZ07_9NOCA</name>
<feature type="domain" description="RNA polymerase sigma-70 region 2" evidence="6">
    <location>
        <begin position="53"/>
        <end position="117"/>
    </location>
</feature>
<keyword evidence="9" id="KW-1185">Reference proteome</keyword>
<accession>A0ABX8CZ07</accession>
<evidence type="ECO:0000259" key="5">
    <source>
        <dbReference type="Pfam" id="PF04539"/>
    </source>
</evidence>
<dbReference type="InterPro" id="IPR013325">
    <property type="entry name" value="RNA_pol_sigma_r2"/>
</dbReference>
<keyword evidence="4" id="KW-0804">Transcription</keyword>
<dbReference type="SUPFAM" id="SSF88659">
    <property type="entry name" value="Sigma3 and sigma4 domains of RNA polymerase sigma factors"/>
    <property type="match status" value="2"/>
</dbReference>
<dbReference type="PANTHER" id="PTHR30385">
    <property type="entry name" value="SIGMA FACTOR F FLAGELLAR"/>
    <property type="match status" value="1"/>
</dbReference>
<dbReference type="NCBIfam" id="TIGR02980">
    <property type="entry name" value="SigBFG"/>
    <property type="match status" value="1"/>
</dbReference>
<dbReference type="PANTHER" id="PTHR30385:SF4">
    <property type="entry name" value="RNA POLYMERASE SIGMA-E FACTOR"/>
    <property type="match status" value="1"/>
</dbReference>
<feature type="domain" description="RNA polymerase sigma-70 region 3" evidence="5">
    <location>
        <begin position="131"/>
        <end position="179"/>
    </location>
</feature>
<evidence type="ECO:0000256" key="3">
    <source>
        <dbReference type="ARBA" id="ARBA00023125"/>
    </source>
</evidence>
<sequence>MIETTVRSERPKSRTTTADSYDNIEPWFDELAELDAGDAHRLVMRNKVLQLCMPLADHIARRFAGRGEEFDDLQQVARLGLIQAVDRFDVHRGSSFLAFAVPTIMGEVRRHFRDRAWSVRVPRGLKEIHGRLGAATEVLSHRFGRQPTVREIAAELDVDLHSVTQALVARNSYRAESLDRLTQVEGQNTPLAVLDSLGADEPCYALTEDAMVVRPLLAALPDRERHVLTLRYFGYQTQAQIAEHLGVSQMQISRILSSTLTKLREQALGECSEPRRI</sequence>
<dbReference type="PRINTS" id="PR00046">
    <property type="entry name" value="SIGMA70FCT"/>
</dbReference>
<evidence type="ECO:0000256" key="2">
    <source>
        <dbReference type="ARBA" id="ARBA00023082"/>
    </source>
</evidence>
<dbReference type="Proteomes" id="UP000683310">
    <property type="component" value="Chromosome"/>
</dbReference>
<keyword evidence="2" id="KW-0731">Sigma factor</keyword>